<keyword evidence="2" id="KW-1185">Reference proteome</keyword>
<sequence>MSSRFAVIKDRRATYGLAVHPKLSRRVVHPDAGSTVAKGSIPIPTQPSIARKIDDPVEYGPDPTGGVRARLSCKWHQTGGASKEHEKSIPDLLQIPVHAFHIAGYDLQAVTGTEPFIPEKAESSIRSAQAVHVHATSPPRDLSNRVCLPNETLEKGRKLSGKYLLDETTSTKTVDAL</sequence>
<name>A0A284RDF8_ARMOS</name>
<reference evidence="2" key="1">
    <citation type="journal article" date="2017" name="Nat. Ecol. Evol.">
        <title>Genome expansion and lineage-specific genetic innovations in the forest pathogenic fungi Armillaria.</title>
        <authorList>
            <person name="Sipos G."/>
            <person name="Prasanna A.N."/>
            <person name="Walter M.C."/>
            <person name="O'Connor E."/>
            <person name="Balint B."/>
            <person name="Krizsan K."/>
            <person name="Kiss B."/>
            <person name="Hess J."/>
            <person name="Varga T."/>
            <person name="Slot J."/>
            <person name="Riley R."/>
            <person name="Boka B."/>
            <person name="Rigling D."/>
            <person name="Barry K."/>
            <person name="Lee J."/>
            <person name="Mihaltcheva S."/>
            <person name="LaButti K."/>
            <person name="Lipzen A."/>
            <person name="Waldron R."/>
            <person name="Moloney N.M."/>
            <person name="Sperisen C."/>
            <person name="Kredics L."/>
            <person name="Vagvoelgyi C."/>
            <person name="Patrignani A."/>
            <person name="Fitzpatrick D."/>
            <person name="Nagy I."/>
            <person name="Doyle S."/>
            <person name="Anderson J.B."/>
            <person name="Grigoriev I.V."/>
            <person name="Gueldener U."/>
            <person name="Muensterkoetter M."/>
            <person name="Nagy L.G."/>
        </authorList>
    </citation>
    <scope>NUCLEOTIDE SEQUENCE [LARGE SCALE GENOMIC DNA]</scope>
    <source>
        <strain evidence="2">C18/9</strain>
    </source>
</reference>
<dbReference type="OrthoDB" id="10494720at2759"/>
<gene>
    <name evidence="1" type="ORF">ARMOST_10135</name>
</gene>
<organism evidence="1 2">
    <name type="scientific">Armillaria ostoyae</name>
    <name type="common">Armillaria root rot fungus</name>
    <dbReference type="NCBI Taxonomy" id="47428"/>
    <lineage>
        <taxon>Eukaryota</taxon>
        <taxon>Fungi</taxon>
        <taxon>Dikarya</taxon>
        <taxon>Basidiomycota</taxon>
        <taxon>Agaricomycotina</taxon>
        <taxon>Agaricomycetes</taxon>
        <taxon>Agaricomycetidae</taxon>
        <taxon>Agaricales</taxon>
        <taxon>Marasmiineae</taxon>
        <taxon>Physalacriaceae</taxon>
        <taxon>Armillaria</taxon>
    </lineage>
</organism>
<evidence type="ECO:0000313" key="1">
    <source>
        <dbReference type="EMBL" id="SJL06793.1"/>
    </source>
</evidence>
<proteinExistence type="predicted"/>
<protein>
    <submittedName>
        <fullName evidence="1">Uncharacterized protein</fullName>
    </submittedName>
</protein>
<accession>A0A284RDF8</accession>
<dbReference type="EMBL" id="FUEG01000007">
    <property type="protein sequence ID" value="SJL06793.1"/>
    <property type="molecule type" value="Genomic_DNA"/>
</dbReference>
<dbReference type="AlphaFoldDB" id="A0A284RDF8"/>
<dbReference type="Proteomes" id="UP000219338">
    <property type="component" value="Unassembled WGS sequence"/>
</dbReference>
<evidence type="ECO:0000313" key="2">
    <source>
        <dbReference type="Proteomes" id="UP000219338"/>
    </source>
</evidence>